<dbReference type="AlphaFoldDB" id="A0A9J7BNT6"/>
<dbReference type="GO" id="GO:0000160">
    <property type="term" value="P:phosphorelay signal transduction system"/>
    <property type="evidence" value="ECO:0007669"/>
    <property type="project" value="InterPro"/>
</dbReference>
<dbReference type="GO" id="GO:0005829">
    <property type="term" value="C:cytosol"/>
    <property type="evidence" value="ECO:0007669"/>
    <property type="project" value="TreeGrafter"/>
</dbReference>
<dbReference type="CDD" id="cd00156">
    <property type="entry name" value="REC"/>
    <property type="match status" value="1"/>
</dbReference>
<dbReference type="GO" id="GO:0005524">
    <property type="term" value="F:ATP binding"/>
    <property type="evidence" value="ECO:0007669"/>
    <property type="project" value="TreeGrafter"/>
</dbReference>
<dbReference type="Pfam" id="PF01656">
    <property type="entry name" value="CbiA"/>
    <property type="match status" value="1"/>
</dbReference>
<dbReference type="GO" id="GO:0051782">
    <property type="term" value="P:negative regulation of cell division"/>
    <property type="evidence" value="ECO:0007669"/>
    <property type="project" value="TreeGrafter"/>
</dbReference>
<gene>
    <name evidence="3" type="ORF">MOP44_18615</name>
</gene>
<name>A0A9J7BNT6_9BACT</name>
<evidence type="ECO:0000259" key="2">
    <source>
        <dbReference type="PROSITE" id="PS50110"/>
    </source>
</evidence>
<dbReference type="InterPro" id="IPR002586">
    <property type="entry name" value="CobQ/CobB/MinD/ParA_Nub-bd_dom"/>
</dbReference>
<reference evidence="3" key="1">
    <citation type="submission" date="2021-04" db="EMBL/GenBank/DDBJ databases">
        <title>Phylogenetic analysis of Acidobacteriaceae.</title>
        <authorList>
            <person name="Qiu L."/>
            <person name="Zhang Q."/>
        </authorList>
    </citation>
    <scope>NUCLEOTIDE SEQUENCE</scope>
    <source>
        <strain evidence="3">DSM 25168</strain>
    </source>
</reference>
<evidence type="ECO:0000256" key="1">
    <source>
        <dbReference type="PROSITE-ProRule" id="PRU00169"/>
    </source>
</evidence>
<dbReference type="PANTHER" id="PTHR43384:SF13">
    <property type="entry name" value="SLR0110 PROTEIN"/>
    <property type="match status" value="1"/>
</dbReference>
<proteinExistence type="predicted"/>
<keyword evidence="1" id="KW-0597">Phosphoprotein</keyword>
<dbReference type="SUPFAM" id="SSF52172">
    <property type="entry name" value="CheY-like"/>
    <property type="match status" value="1"/>
</dbReference>
<feature type="modified residue" description="4-aspartylphosphate" evidence="1">
    <location>
        <position position="64"/>
    </location>
</feature>
<evidence type="ECO:0000313" key="4">
    <source>
        <dbReference type="Proteomes" id="UP001059380"/>
    </source>
</evidence>
<dbReference type="RefSeq" id="WP_260791760.1">
    <property type="nucleotide sequence ID" value="NZ_CP093313.1"/>
</dbReference>
<dbReference type="InterPro" id="IPR050625">
    <property type="entry name" value="ParA/MinD_ATPase"/>
</dbReference>
<accession>A0A9J7BNT6</accession>
<dbReference type="InterPro" id="IPR011006">
    <property type="entry name" value="CheY-like_superfamily"/>
</dbReference>
<dbReference type="PANTHER" id="PTHR43384">
    <property type="entry name" value="SEPTUM SITE-DETERMINING PROTEIN MIND HOMOLOG, CHLOROPLASTIC-RELATED"/>
    <property type="match status" value="1"/>
</dbReference>
<dbReference type="InterPro" id="IPR001789">
    <property type="entry name" value="Sig_transdc_resp-reg_receiver"/>
</dbReference>
<dbReference type="InterPro" id="IPR027417">
    <property type="entry name" value="P-loop_NTPase"/>
</dbReference>
<dbReference type="SUPFAM" id="SSF52540">
    <property type="entry name" value="P-loop containing nucleoside triphosphate hydrolases"/>
    <property type="match status" value="1"/>
</dbReference>
<dbReference type="GO" id="GO:0009898">
    <property type="term" value="C:cytoplasmic side of plasma membrane"/>
    <property type="evidence" value="ECO:0007669"/>
    <property type="project" value="TreeGrafter"/>
</dbReference>
<dbReference type="GO" id="GO:0016887">
    <property type="term" value="F:ATP hydrolysis activity"/>
    <property type="evidence" value="ECO:0007669"/>
    <property type="project" value="TreeGrafter"/>
</dbReference>
<dbReference type="Proteomes" id="UP001059380">
    <property type="component" value="Chromosome"/>
</dbReference>
<organism evidence="3 4">
    <name type="scientific">Occallatibacter riparius</name>
    <dbReference type="NCBI Taxonomy" id="1002689"/>
    <lineage>
        <taxon>Bacteria</taxon>
        <taxon>Pseudomonadati</taxon>
        <taxon>Acidobacteriota</taxon>
        <taxon>Terriglobia</taxon>
        <taxon>Terriglobales</taxon>
        <taxon>Acidobacteriaceae</taxon>
        <taxon>Occallatibacter</taxon>
    </lineage>
</organism>
<dbReference type="PROSITE" id="PS50110">
    <property type="entry name" value="RESPONSE_REGULATORY"/>
    <property type="match status" value="1"/>
</dbReference>
<sequence length="390" mass="42702">METRVDDPERLSVVLIVPDERRRTDLLLALQEHLSGEPKQIEEYPSTSQIPLIVEKSPDVVIVDLDGSPDSALDVMENVSALSAQTTVMVYSSGVSQGLMVRCMRAGAREFLDSPLDSSTVAEALARAAVRRTRPRKTGDGLLNVFWGAKGGSGVTTVATIFATEAAQESGKRVLLIDLDIPLGDAVLNLGLKPQYSTIDALQNHARLDGNLLKGFLLKHDSGLFVLPAPGKMAPVQFPAVAIDKLILVARQEFDCVVVDTGSRFDLTGTTVFDPQAMLYLVTQVSIPELRNSNRLLNDVFRSRGPKLEIVLNRYDSSRLDLSEEHISKALTRKAGWRIPNDYAAVSAMQNNAEPQAMNRSGIAKVIRQMARAAMNLPEEPVKKKRLFGF</sequence>
<protein>
    <recommendedName>
        <fullName evidence="2">Response regulatory domain-containing protein</fullName>
    </recommendedName>
</protein>
<keyword evidence="4" id="KW-1185">Reference proteome</keyword>
<dbReference type="KEGG" id="orp:MOP44_18615"/>
<feature type="domain" description="Response regulatory" evidence="2">
    <location>
        <begin position="13"/>
        <end position="129"/>
    </location>
</feature>
<dbReference type="EMBL" id="CP093313">
    <property type="protein sequence ID" value="UWZ82574.1"/>
    <property type="molecule type" value="Genomic_DNA"/>
</dbReference>
<dbReference type="Gene3D" id="3.40.50.300">
    <property type="entry name" value="P-loop containing nucleotide triphosphate hydrolases"/>
    <property type="match status" value="1"/>
</dbReference>
<dbReference type="Gene3D" id="3.40.50.2300">
    <property type="match status" value="1"/>
</dbReference>
<evidence type="ECO:0000313" key="3">
    <source>
        <dbReference type="EMBL" id="UWZ82574.1"/>
    </source>
</evidence>